<dbReference type="EMBL" id="CAJNJQ010001957">
    <property type="protein sequence ID" value="CAE7156265.1"/>
    <property type="molecule type" value="Genomic_DNA"/>
</dbReference>
<evidence type="ECO:0000256" key="7">
    <source>
        <dbReference type="ARBA" id="ARBA00023004"/>
    </source>
</evidence>
<evidence type="ECO:0000256" key="6">
    <source>
        <dbReference type="ARBA" id="ARBA00023002"/>
    </source>
</evidence>
<organism evidence="11 12">
    <name type="scientific">Rhizoctonia solani</name>
    <dbReference type="NCBI Taxonomy" id="456999"/>
    <lineage>
        <taxon>Eukaryota</taxon>
        <taxon>Fungi</taxon>
        <taxon>Dikarya</taxon>
        <taxon>Basidiomycota</taxon>
        <taxon>Agaricomycotina</taxon>
        <taxon>Agaricomycetes</taxon>
        <taxon>Cantharellales</taxon>
        <taxon>Ceratobasidiaceae</taxon>
        <taxon>Rhizoctonia</taxon>
    </lineage>
</organism>
<comment type="pathway">
    <text evidence="2">Secondary metabolite biosynthesis.</text>
</comment>
<dbReference type="InterPro" id="IPR017972">
    <property type="entry name" value="Cyt_P450_CS"/>
</dbReference>
<dbReference type="InterPro" id="IPR036396">
    <property type="entry name" value="Cyt_P450_sf"/>
</dbReference>
<dbReference type="PRINTS" id="PR00385">
    <property type="entry name" value="P450"/>
</dbReference>
<evidence type="ECO:0008006" key="13">
    <source>
        <dbReference type="Google" id="ProtNLM"/>
    </source>
</evidence>
<evidence type="ECO:0000256" key="1">
    <source>
        <dbReference type="ARBA" id="ARBA00001971"/>
    </source>
</evidence>
<keyword evidence="5 9" id="KW-0479">Metal-binding</keyword>
<dbReference type="GO" id="GO:0016705">
    <property type="term" value="F:oxidoreductase activity, acting on paired donors, with incorporation or reduction of molecular oxygen"/>
    <property type="evidence" value="ECO:0007669"/>
    <property type="project" value="InterPro"/>
</dbReference>
<dbReference type="Proteomes" id="UP000663827">
    <property type="component" value="Unassembled WGS sequence"/>
</dbReference>
<feature type="binding site" description="axial binding residue" evidence="9">
    <location>
        <position position="302"/>
    </location>
    <ligand>
        <name>heme</name>
        <dbReference type="ChEBI" id="CHEBI:30413"/>
    </ligand>
    <ligandPart>
        <name>Fe</name>
        <dbReference type="ChEBI" id="CHEBI:18248"/>
    </ligandPart>
</feature>
<dbReference type="AlphaFoldDB" id="A0A8H3HVZ5"/>
<keyword evidence="7 9" id="KW-0408">Iron</keyword>
<comment type="caution">
    <text evidence="11">The sequence shown here is derived from an EMBL/GenBank/DDBJ whole genome shotgun (WGS) entry which is preliminary data.</text>
</comment>
<evidence type="ECO:0000256" key="3">
    <source>
        <dbReference type="ARBA" id="ARBA00010617"/>
    </source>
</evidence>
<evidence type="ECO:0000313" key="11">
    <source>
        <dbReference type="EMBL" id="CAE7156265.1"/>
    </source>
</evidence>
<dbReference type="PANTHER" id="PTHR46300">
    <property type="entry name" value="P450, PUTATIVE (EUROFUNG)-RELATED-RELATED"/>
    <property type="match status" value="1"/>
</dbReference>
<keyword evidence="4 9" id="KW-0349">Heme</keyword>
<dbReference type="InterPro" id="IPR001128">
    <property type="entry name" value="Cyt_P450"/>
</dbReference>
<sequence>MTHELLHKRASEDLWPTIVKHSRLALQQMLDNPENFENHLRRMAGSFIIKSVYGYETTESNDVLFETVCDAVDGLSRALMTSNFYVNILPWMQYIPAWFPGAQWKRQALIWRSQRDQMLNVPYDWTRGKMNSGTAPPSMLRQLLARCKNEPSDEEKDAMRWATGTLFAAGTDTTVASSLILIAAMAMHPEVQSKAQKEVDGILQGNRFPDMDDRKSLPYTQAIVKEVLRWRSVAPIGVAHASTEENIYEGYRIPKGATIIPNQWAMSNDENVYPNPERFEPDRFLDSSTPEAPAFGFGRRSCPGIHVAQASLFMIASGLAAFFDIRPKYDSEGRPIPLTVEMKHNSIVSRPLPFEVDIKPRSEKHERLLREWIDI</sequence>
<keyword evidence="6 10" id="KW-0560">Oxidoreductase</keyword>
<proteinExistence type="inferred from homology"/>
<keyword evidence="8 10" id="KW-0503">Monooxygenase</keyword>
<comment type="cofactor">
    <cofactor evidence="1 9">
        <name>heme</name>
        <dbReference type="ChEBI" id="CHEBI:30413"/>
    </cofactor>
</comment>
<dbReference type="InterPro" id="IPR002401">
    <property type="entry name" value="Cyt_P450_E_grp-I"/>
</dbReference>
<dbReference type="Pfam" id="PF00067">
    <property type="entry name" value="p450"/>
    <property type="match status" value="1"/>
</dbReference>
<dbReference type="InterPro" id="IPR050364">
    <property type="entry name" value="Cytochrome_P450_fung"/>
</dbReference>
<dbReference type="CDD" id="cd11065">
    <property type="entry name" value="CYP64-like"/>
    <property type="match status" value="1"/>
</dbReference>
<dbReference type="PROSITE" id="PS00086">
    <property type="entry name" value="CYTOCHROME_P450"/>
    <property type="match status" value="1"/>
</dbReference>
<dbReference type="GO" id="GO:0004497">
    <property type="term" value="F:monooxygenase activity"/>
    <property type="evidence" value="ECO:0007669"/>
    <property type="project" value="UniProtKB-KW"/>
</dbReference>
<comment type="similarity">
    <text evidence="3 10">Belongs to the cytochrome P450 family.</text>
</comment>
<evidence type="ECO:0000313" key="12">
    <source>
        <dbReference type="Proteomes" id="UP000663827"/>
    </source>
</evidence>
<evidence type="ECO:0000256" key="2">
    <source>
        <dbReference type="ARBA" id="ARBA00005179"/>
    </source>
</evidence>
<dbReference type="GO" id="GO:0005506">
    <property type="term" value="F:iron ion binding"/>
    <property type="evidence" value="ECO:0007669"/>
    <property type="project" value="InterPro"/>
</dbReference>
<evidence type="ECO:0000256" key="9">
    <source>
        <dbReference type="PIRSR" id="PIRSR602401-1"/>
    </source>
</evidence>
<accession>A0A8H3HVZ5</accession>
<dbReference type="GO" id="GO:0020037">
    <property type="term" value="F:heme binding"/>
    <property type="evidence" value="ECO:0007669"/>
    <property type="project" value="InterPro"/>
</dbReference>
<dbReference type="PRINTS" id="PR00463">
    <property type="entry name" value="EP450I"/>
</dbReference>
<dbReference type="SUPFAM" id="SSF48264">
    <property type="entry name" value="Cytochrome P450"/>
    <property type="match status" value="1"/>
</dbReference>
<dbReference type="Gene3D" id="1.10.630.10">
    <property type="entry name" value="Cytochrome P450"/>
    <property type="match status" value="1"/>
</dbReference>
<evidence type="ECO:0000256" key="8">
    <source>
        <dbReference type="ARBA" id="ARBA00023033"/>
    </source>
</evidence>
<evidence type="ECO:0000256" key="10">
    <source>
        <dbReference type="RuleBase" id="RU000461"/>
    </source>
</evidence>
<reference evidence="11" key="1">
    <citation type="submission" date="2021-01" db="EMBL/GenBank/DDBJ databases">
        <authorList>
            <person name="Kaushik A."/>
        </authorList>
    </citation>
    <scope>NUCLEOTIDE SEQUENCE</scope>
    <source>
        <strain evidence="11">AG5</strain>
    </source>
</reference>
<name>A0A8H3HVZ5_9AGAM</name>
<gene>
    <name evidence="11" type="ORF">RDB_LOCUS94255</name>
</gene>
<dbReference type="PANTHER" id="PTHR46300:SF7">
    <property type="entry name" value="P450, PUTATIVE (EUROFUNG)-RELATED"/>
    <property type="match status" value="1"/>
</dbReference>
<evidence type="ECO:0000256" key="4">
    <source>
        <dbReference type="ARBA" id="ARBA00022617"/>
    </source>
</evidence>
<protein>
    <recommendedName>
        <fullName evidence="13">O-methylsterigmatocystin oxidoreductase</fullName>
    </recommendedName>
</protein>
<evidence type="ECO:0000256" key="5">
    <source>
        <dbReference type="ARBA" id="ARBA00022723"/>
    </source>
</evidence>